<evidence type="ECO:0000313" key="3">
    <source>
        <dbReference type="Proteomes" id="UP000295302"/>
    </source>
</evidence>
<proteinExistence type="predicted"/>
<organism evidence="2 3">
    <name type="scientific">Nonomuraea terrae</name>
    <dbReference type="NCBI Taxonomy" id="2530383"/>
    <lineage>
        <taxon>Bacteria</taxon>
        <taxon>Bacillati</taxon>
        <taxon>Actinomycetota</taxon>
        <taxon>Actinomycetes</taxon>
        <taxon>Streptosporangiales</taxon>
        <taxon>Streptosporangiaceae</taxon>
        <taxon>Nonomuraea</taxon>
    </lineage>
</organism>
<protein>
    <submittedName>
        <fullName evidence="2">Uncharacterized protein</fullName>
    </submittedName>
</protein>
<dbReference type="RefSeq" id="WP_132620323.1">
    <property type="nucleotide sequence ID" value="NZ_SMKQ01000188.1"/>
</dbReference>
<accession>A0A4R4Y0F0</accession>
<feature type="region of interest" description="Disordered" evidence="1">
    <location>
        <begin position="1"/>
        <end position="25"/>
    </location>
</feature>
<dbReference type="InterPro" id="IPR012349">
    <property type="entry name" value="Split_barrel_FMN-bd"/>
</dbReference>
<name>A0A4R4Y0F0_9ACTN</name>
<sequence>MEPTAELDPRFSDDDAVPTTGAGSLHEGLDRVVEGVAERVTDSAALKELSAAWEEKYGPTWHFEVRDGAFVNVAGGTAPVYAVRPSKVLGFRKGHYSQTRWRF</sequence>
<keyword evidence="3" id="KW-1185">Reference proteome</keyword>
<reference evidence="2 3" key="1">
    <citation type="submission" date="2019-03" db="EMBL/GenBank/DDBJ databases">
        <title>Draft genome sequences of novel Actinobacteria.</title>
        <authorList>
            <person name="Sahin N."/>
            <person name="Ay H."/>
            <person name="Saygin H."/>
        </authorList>
    </citation>
    <scope>NUCLEOTIDE SEQUENCE [LARGE SCALE GENOMIC DNA]</scope>
    <source>
        <strain evidence="2 3">CH32</strain>
    </source>
</reference>
<gene>
    <name evidence="2" type="ORF">E1286_37250</name>
</gene>
<comment type="caution">
    <text evidence="2">The sequence shown here is derived from an EMBL/GenBank/DDBJ whole genome shotgun (WGS) entry which is preliminary data.</text>
</comment>
<evidence type="ECO:0000313" key="2">
    <source>
        <dbReference type="EMBL" id="TDD37463.1"/>
    </source>
</evidence>
<dbReference type="OrthoDB" id="157302at2"/>
<dbReference type="AlphaFoldDB" id="A0A4R4Y0F0"/>
<dbReference type="EMBL" id="SMKQ01000188">
    <property type="protein sequence ID" value="TDD37463.1"/>
    <property type="molecule type" value="Genomic_DNA"/>
</dbReference>
<dbReference type="Proteomes" id="UP000295302">
    <property type="component" value="Unassembled WGS sequence"/>
</dbReference>
<dbReference type="Gene3D" id="2.30.110.10">
    <property type="entry name" value="Electron Transport, Fmn-binding Protein, Chain A"/>
    <property type="match status" value="1"/>
</dbReference>
<evidence type="ECO:0000256" key="1">
    <source>
        <dbReference type="SAM" id="MobiDB-lite"/>
    </source>
</evidence>